<protein>
    <submittedName>
        <fullName evidence="2">Hint domain-containing protein</fullName>
    </submittedName>
</protein>
<feature type="domain" description="Hedgehog/Intein (Hint)" evidence="1">
    <location>
        <begin position="30"/>
        <end position="163"/>
    </location>
</feature>
<dbReference type="Pfam" id="PF13403">
    <property type="entry name" value="Hint_2"/>
    <property type="match status" value="1"/>
</dbReference>
<reference evidence="3" key="1">
    <citation type="journal article" date="2019" name="Int. J. Syst. Evol. Microbiol.">
        <title>The Global Catalogue of Microorganisms (GCM) 10K type strain sequencing project: providing services to taxonomists for standard genome sequencing and annotation.</title>
        <authorList>
            <consortium name="The Broad Institute Genomics Platform"/>
            <consortium name="The Broad Institute Genome Sequencing Center for Infectious Disease"/>
            <person name="Wu L."/>
            <person name="Ma J."/>
        </authorList>
    </citation>
    <scope>NUCLEOTIDE SEQUENCE [LARGE SCALE GENOMIC DNA]</scope>
    <source>
        <strain evidence="3">CCUG 60524</strain>
    </source>
</reference>
<dbReference type="RefSeq" id="WP_386076015.1">
    <property type="nucleotide sequence ID" value="NZ_JBHTJT010000035.1"/>
</dbReference>
<dbReference type="EMBL" id="JBHTJT010000035">
    <property type="protein sequence ID" value="MFD0981180.1"/>
    <property type="molecule type" value="Genomic_DNA"/>
</dbReference>
<organism evidence="2 3">
    <name type="scientific">Tropicimonas aquimaris</name>
    <dbReference type="NCBI Taxonomy" id="914152"/>
    <lineage>
        <taxon>Bacteria</taxon>
        <taxon>Pseudomonadati</taxon>
        <taxon>Pseudomonadota</taxon>
        <taxon>Alphaproteobacteria</taxon>
        <taxon>Rhodobacterales</taxon>
        <taxon>Roseobacteraceae</taxon>
        <taxon>Tropicimonas</taxon>
    </lineage>
</organism>
<keyword evidence="3" id="KW-1185">Reference proteome</keyword>
<dbReference type="Proteomes" id="UP001597108">
    <property type="component" value="Unassembled WGS sequence"/>
</dbReference>
<dbReference type="SUPFAM" id="SSF51294">
    <property type="entry name" value="Hedgehog/intein (Hint) domain"/>
    <property type="match status" value="1"/>
</dbReference>
<sequence length="226" mass="24277">MLDWLYGKSGYSSAPRKSAAAMMPEMTGGLTAGTLVATSEGWRLAETISAGDKLITFDDGIQTVTGITRRQHTLKPSPIHSVAPLLSLPEGAVGNRRRLLVPEGQALVIESDLAESVLGDPFALIDASHMMRMQGARRVLPKDPVVLVTLSFEEDQMIYIEGNAVALCPADRQTTPETIEDAIWGTSKPRYKVLPKETAQMVVAGAGMEADLAKGRFRGSPSPHHA</sequence>
<dbReference type="InterPro" id="IPR036844">
    <property type="entry name" value="Hint_dom_sf"/>
</dbReference>
<gene>
    <name evidence="2" type="ORF">ACFQ2S_16185</name>
</gene>
<comment type="caution">
    <text evidence="2">The sequence shown here is derived from an EMBL/GenBank/DDBJ whole genome shotgun (WGS) entry which is preliminary data.</text>
</comment>
<evidence type="ECO:0000259" key="1">
    <source>
        <dbReference type="Pfam" id="PF13403"/>
    </source>
</evidence>
<accession>A0ABW3ISU7</accession>
<dbReference type="InterPro" id="IPR028992">
    <property type="entry name" value="Hedgehog/Intein_dom"/>
</dbReference>
<evidence type="ECO:0000313" key="3">
    <source>
        <dbReference type="Proteomes" id="UP001597108"/>
    </source>
</evidence>
<evidence type="ECO:0000313" key="2">
    <source>
        <dbReference type="EMBL" id="MFD0981180.1"/>
    </source>
</evidence>
<name>A0ABW3ISU7_9RHOB</name>
<proteinExistence type="predicted"/>